<organism evidence="1 2">
    <name type="scientific">Galliscardovia ingluviei</name>
    <dbReference type="NCBI Taxonomy" id="1769422"/>
    <lineage>
        <taxon>Bacteria</taxon>
        <taxon>Bacillati</taxon>
        <taxon>Actinomycetota</taxon>
        <taxon>Actinomycetes</taxon>
        <taxon>Bifidobacteriales</taxon>
        <taxon>Bifidobacteriaceae</taxon>
        <taxon>Galliscardovia</taxon>
    </lineage>
</organism>
<evidence type="ECO:0000313" key="2">
    <source>
        <dbReference type="Proteomes" id="UP000619536"/>
    </source>
</evidence>
<dbReference type="Proteomes" id="UP000619536">
    <property type="component" value="Unassembled WGS sequence"/>
</dbReference>
<name>A0A8J3EXV1_9BIFI</name>
<accession>A0A8J3EXV1</accession>
<dbReference type="EMBL" id="BMDH01000006">
    <property type="protein sequence ID" value="GGI15380.1"/>
    <property type="molecule type" value="Genomic_DNA"/>
</dbReference>
<comment type="caution">
    <text evidence="1">The sequence shown here is derived from an EMBL/GenBank/DDBJ whole genome shotgun (WGS) entry which is preliminary data.</text>
</comment>
<dbReference type="AlphaFoldDB" id="A0A8J3EXV1"/>
<proteinExistence type="predicted"/>
<evidence type="ECO:0000313" key="1">
    <source>
        <dbReference type="EMBL" id="GGI15380.1"/>
    </source>
</evidence>
<keyword evidence="2" id="KW-1185">Reference proteome</keyword>
<reference evidence="1" key="1">
    <citation type="journal article" date="2014" name="Int. J. Syst. Evol. Microbiol.">
        <title>Complete genome sequence of Corynebacterium casei LMG S-19264T (=DSM 44701T), isolated from a smear-ripened cheese.</title>
        <authorList>
            <consortium name="US DOE Joint Genome Institute (JGI-PGF)"/>
            <person name="Walter F."/>
            <person name="Albersmeier A."/>
            <person name="Kalinowski J."/>
            <person name="Ruckert C."/>
        </authorList>
    </citation>
    <scope>NUCLEOTIDE SEQUENCE</scope>
    <source>
        <strain evidence="1">CCM 8606</strain>
    </source>
</reference>
<sequence>MPSVNVRDVAHLGREKLSQDSRVRKRALAHILELVHRGEHNRVIPYLIGRMVEEPAVAGIHLWQVDACLFGTSRYRALQTIREARTITGDAMGTPDGYVTLAWALASQRDSQRMVAWLWCMLVREKRAALVLPDGFPYQQLYTVKE</sequence>
<dbReference type="RefSeq" id="WP_188355730.1">
    <property type="nucleotide sequence ID" value="NZ_BMDH01000006.1"/>
</dbReference>
<gene>
    <name evidence="1" type="ORF">GCM10007377_15610</name>
</gene>
<reference evidence="1" key="2">
    <citation type="submission" date="2020-09" db="EMBL/GenBank/DDBJ databases">
        <authorList>
            <person name="Sun Q."/>
            <person name="Sedlacek I."/>
        </authorList>
    </citation>
    <scope>NUCLEOTIDE SEQUENCE</scope>
    <source>
        <strain evidence="1">CCM 8606</strain>
    </source>
</reference>
<protein>
    <submittedName>
        <fullName evidence="1">Uncharacterized protein</fullName>
    </submittedName>
</protein>